<dbReference type="Pfam" id="PF03551">
    <property type="entry name" value="PadR"/>
    <property type="match status" value="1"/>
</dbReference>
<dbReference type="InterPro" id="IPR036388">
    <property type="entry name" value="WH-like_DNA-bd_sf"/>
</dbReference>
<dbReference type="PANTHER" id="PTHR33169:SF14">
    <property type="entry name" value="TRANSCRIPTIONAL REGULATOR RV3488"/>
    <property type="match status" value="1"/>
</dbReference>
<protein>
    <submittedName>
        <fullName evidence="2">Lineage-specific thermal regulator protein</fullName>
    </submittedName>
</protein>
<dbReference type="RefSeq" id="WP_145085183.1">
    <property type="nucleotide sequence ID" value="NZ_CP036298.1"/>
</dbReference>
<keyword evidence="3" id="KW-1185">Reference proteome</keyword>
<dbReference type="InterPro" id="IPR036390">
    <property type="entry name" value="WH_DNA-bd_sf"/>
</dbReference>
<dbReference type="PANTHER" id="PTHR33169">
    <property type="entry name" value="PADR-FAMILY TRANSCRIPTIONAL REGULATOR"/>
    <property type="match status" value="1"/>
</dbReference>
<proteinExistence type="predicted"/>
<dbReference type="AlphaFoldDB" id="A0A518GG53"/>
<evidence type="ECO:0000259" key="1">
    <source>
        <dbReference type="Pfam" id="PF03551"/>
    </source>
</evidence>
<dbReference type="Proteomes" id="UP000318017">
    <property type="component" value="Chromosome"/>
</dbReference>
<evidence type="ECO:0000313" key="3">
    <source>
        <dbReference type="Proteomes" id="UP000318017"/>
    </source>
</evidence>
<evidence type="ECO:0000313" key="2">
    <source>
        <dbReference type="EMBL" id="QDV27581.1"/>
    </source>
</evidence>
<dbReference type="EMBL" id="CP036298">
    <property type="protein sequence ID" value="QDV27581.1"/>
    <property type="molecule type" value="Genomic_DNA"/>
</dbReference>
<accession>A0A518GG53</accession>
<name>A0A518GG53_9BACT</name>
<gene>
    <name evidence="2" type="ORF">Q31a_59730</name>
</gene>
<organism evidence="2 3">
    <name type="scientific">Aureliella helgolandensis</name>
    <dbReference type="NCBI Taxonomy" id="2527968"/>
    <lineage>
        <taxon>Bacteria</taxon>
        <taxon>Pseudomonadati</taxon>
        <taxon>Planctomycetota</taxon>
        <taxon>Planctomycetia</taxon>
        <taxon>Pirellulales</taxon>
        <taxon>Pirellulaceae</taxon>
        <taxon>Aureliella</taxon>
    </lineage>
</organism>
<feature type="domain" description="Transcription regulator PadR N-terminal" evidence="1">
    <location>
        <begin position="15"/>
        <end position="88"/>
    </location>
</feature>
<dbReference type="InterPro" id="IPR005149">
    <property type="entry name" value="Tscrpt_reg_PadR_N"/>
</dbReference>
<dbReference type="OrthoDB" id="9808017at2"/>
<dbReference type="InterPro" id="IPR052509">
    <property type="entry name" value="Metal_resp_DNA-bind_regulator"/>
</dbReference>
<dbReference type="KEGG" id="ahel:Q31a_59730"/>
<sequence>MVSKELIAASTKPLVLAVLSKGESYGYAIIQEVRQHSGGQLEWSEGMLYPVLHRMEKDKLILASWRVGENGRKRKYYRLSASGTRAIETERQHWFAVHETLATFWGAKECLTLSPQ</sequence>
<reference evidence="2 3" key="1">
    <citation type="submission" date="2019-02" db="EMBL/GenBank/DDBJ databases">
        <title>Deep-cultivation of Planctomycetes and their phenomic and genomic characterization uncovers novel biology.</title>
        <authorList>
            <person name="Wiegand S."/>
            <person name="Jogler M."/>
            <person name="Boedeker C."/>
            <person name="Pinto D."/>
            <person name="Vollmers J."/>
            <person name="Rivas-Marin E."/>
            <person name="Kohn T."/>
            <person name="Peeters S.H."/>
            <person name="Heuer A."/>
            <person name="Rast P."/>
            <person name="Oberbeckmann S."/>
            <person name="Bunk B."/>
            <person name="Jeske O."/>
            <person name="Meyerdierks A."/>
            <person name="Storesund J.E."/>
            <person name="Kallscheuer N."/>
            <person name="Luecker S."/>
            <person name="Lage O.M."/>
            <person name="Pohl T."/>
            <person name="Merkel B.J."/>
            <person name="Hornburger P."/>
            <person name="Mueller R.-W."/>
            <person name="Bruemmer F."/>
            <person name="Labrenz M."/>
            <person name="Spormann A.M."/>
            <person name="Op den Camp H."/>
            <person name="Overmann J."/>
            <person name="Amann R."/>
            <person name="Jetten M.S.M."/>
            <person name="Mascher T."/>
            <person name="Medema M.H."/>
            <person name="Devos D.P."/>
            <person name="Kaster A.-K."/>
            <person name="Ovreas L."/>
            <person name="Rohde M."/>
            <person name="Galperin M.Y."/>
            <person name="Jogler C."/>
        </authorList>
    </citation>
    <scope>NUCLEOTIDE SEQUENCE [LARGE SCALE GENOMIC DNA]</scope>
    <source>
        <strain evidence="2 3">Q31a</strain>
    </source>
</reference>
<dbReference type="Gene3D" id="1.10.10.10">
    <property type="entry name" value="Winged helix-like DNA-binding domain superfamily/Winged helix DNA-binding domain"/>
    <property type="match status" value="1"/>
</dbReference>
<dbReference type="SUPFAM" id="SSF46785">
    <property type="entry name" value="Winged helix' DNA-binding domain"/>
    <property type="match status" value="1"/>
</dbReference>